<keyword evidence="4" id="KW-0804">Transcription</keyword>
<dbReference type="SUPFAM" id="SSF53850">
    <property type="entry name" value="Periplasmic binding protein-like II"/>
    <property type="match status" value="1"/>
</dbReference>
<keyword evidence="3" id="KW-0238">DNA-binding</keyword>
<dbReference type="RefSeq" id="WP_109679568.1">
    <property type="nucleotide sequence ID" value="NZ_CP086615.1"/>
</dbReference>
<dbReference type="Gene3D" id="3.40.190.10">
    <property type="entry name" value="Periplasmic binding protein-like II"/>
    <property type="match status" value="2"/>
</dbReference>
<feature type="compositionally biased region" description="Basic and acidic residues" evidence="5">
    <location>
        <begin position="1"/>
        <end position="19"/>
    </location>
</feature>
<dbReference type="OrthoDB" id="9786526at2"/>
<evidence type="ECO:0000256" key="4">
    <source>
        <dbReference type="ARBA" id="ARBA00023163"/>
    </source>
</evidence>
<dbReference type="SUPFAM" id="SSF46785">
    <property type="entry name" value="Winged helix' DNA-binding domain"/>
    <property type="match status" value="1"/>
</dbReference>
<evidence type="ECO:0000313" key="8">
    <source>
        <dbReference type="Proteomes" id="UP000245474"/>
    </source>
</evidence>
<dbReference type="PANTHER" id="PTHR30537:SF79">
    <property type="entry name" value="TRANSCRIPTIONAL REGULATOR-RELATED"/>
    <property type="match status" value="1"/>
</dbReference>
<dbReference type="InterPro" id="IPR005119">
    <property type="entry name" value="LysR_subst-bd"/>
</dbReference>
<dbReference type="PANTHER" id="PTHR30537">
    <property type="entry name" value="HTH-TYPE TRANSCRIPTIONAL REGULATOR"/>
    <property type="match status" value="1"/>
</dbReference>
<dbReference type="Pfam" id="PF03466">
    <property type="entry name" value="LysR_substrate"/>
    <property type="match status" value="1"/>
</dbReference>
<feature type="domain" description="HTH lysR-type" evidence="6">
    <location>
        <begin position="22"/>
        <end position="79"/>
    </location>
</feature>
<evidence type="ECO:0000259" key="6">
    <source>
        <dbReference type="PROSITE" id="PS50931"/>
    </source>
</evidence>
<comment type="caution">
    <text evidence="7">The sequence shown here is derived from an EMBL/GenBank/DDBJ whole genome shotgun (WGS) entry which is preliminary data.</text>
</comment>
<comment type="similarity">
    <text evidence="1">Belongs to the LysR transcriptional regulatory family.</text>
</comment>
<dbReference type="CDD" id="cd08432">
    <property type="entry name" value="PBP2_GcdR_TrpI_HvrB_AmpR_like"/>
    <property type="match status" value="1"/>
</dbReference>
<sequence>MNEIDDKHASDTMSPDHRGQLPPFPALRAFHAAARTRHFGRAADLLHLTQSAVSHQVRQLEEYLGTRLFERGSRGVTLTDAGRRYFAAVDPAIERIREATRELRGPAGTRRVSLTTLPSVVAMWLIPNWRGFEEACPGIELQFLTTTRVVDLRGERVDLAMRYGAGHWPDVDAELLFQERLLPVARPGDIAEEARSDPQAVLEGQRLIVNDTDDDEWRRWAEANALPAPNLEGALHFADSHHVLQAVQNGLGLGMGRRPLVDGHLRAEVLEAAFPGAEAPSDGCYLCHAGGRVLPEPVARVQAWLHHLAVSSADEGSGTGDR</sequence>
<organism evidence="7 8">
    <name type="scientific">Sediminicurvatus halobius</name>
    <dbReference type="NCBI Taxonomy" id="2182432"/>
    <lineage>
        <taxon>Bacteria</taxon>
        <taxon>Pseudomonadati</taxon>
        <taxon>Pseudomonadota</taxon>
        <taxon>Gammaproteobacteria</taxon>
        <taxon>Chromatiales</taxon>
        <taxon>Ectothiorhodospiraceae</taxon>
        <taxon>Sediminicurvatus</taxon>
    </lineage>
</organism>
<keyword evidence="2" id="KW-0805">Transcription regulation</keyword>
<name>A0A2U2MY13_9GAMM</name>
<evidence type="ECO:0000256" key="3">
    <source>
        <dbReference type="ARBA" id="ARBA00023125"/>
    </source>
</evidence>
<proteinExistence type="inferred from homology"/>
<dbReference type="InterPro" id="IPR036390">
    <property type="entry name" value="WH_DNA-bd_sf"/>
</dbReference>
<keyword evidence="8" id="KW-1185">Reference proteome</keyword>
<dbReference type="GO" id="GO:0043565">
    <property type="term" value="F:sequence-specific DNA binding"/>
    <property type="evidence" value="ECO:0007669"/>
    <property type="project" value="TreeGrafter"/>
</dbReference>
<reference evidence="7 8" key="1">
    <citation type="submission" date="2018-05" db="EMBL/GenBank/DDBJ databases">
        <title>Spiribacter halobius sp. nov., a moderately halophilic bacterium isolated from marine solar saltern.</title>
        <authorList>
            <person name="Zheng W.-S."/>
            <person name="Lu D.-C."/>
            <person name="Du Z.-J."/>
        </authorList>
    </citation>
    <scope>NUCLEOTIDE SEQUENCE [LARGE SCALE GENOMIC DNA]</scope>
    <source>
        <strain evidence="7 8">E85</strain>
    </source>
</reference>
<dbReference type="InterPro" id="IPR058163">
    <property type="entry name" value="LysR-type_TF_proteobact-type"/>
</dbReference>
<dbReference type="AlphaFoldDB" id="A0A2U2MY13"/>
<dbReference type="GO" id="GO:0006351">
    <property type="term" value="P:DNA-templated transcription"/>
    <property type="evidence" value="ECO:0007669"/>
    <property type="project" value="TreeGrafter"/>
</dbReference>
<protein>
    <submittedName>
        <fullName evidence="7">Transcriptional regulator</fullName>
    </submittedName>
</protein>
<dbReference type="InterPro" id="IPR000847">
    <property type="entry name" value="LysR_HTH_N"/>
</dbReference>
<evidence type="ECO:0000256" key="1">
    <source>
        <dbReference type="ARBA" id="ARBA00009437"/>
    </source>
</evidence>
<dbReference type="PROSITE" id="PS50931">
    <property type="entry name" value="HTH_LYSR"/>
    <property type="match status" value="1"/>
</dbReference>
<dbReference type="Proteomes" id="UP000245474">
    <property type="component" value="Unassembled WGS sequence"/>
</dbReference>
<feature type="region of interest" description="Disordered" evidence="5">
    <location>
        <begin position="1"/>
        <end position="21"/>
    </location>
</feature>
<dbReference type="FunFam" id="1.10.10.10:FF:000038">
    <property type="entry name" value="Glycine cleavage system transcriptional activator"/>
    <property type="match status" value="1"/>
</dbReference>
<gene>
    <name evidence="7" type="ORF">DEM34_14610</name>
</gene>
<evidence type="ECO:0000313" key="7">
    <source>
        <dbReference type="EMBL" id="PWG61836.1"/>
    </source>
</evidence>
<dbReference type="Gene3D" id="1.10.10.10">
    <property type="entry name" value="Winged helix-like DNA-binding domain superfamily/Winged helix DNA-binding domain"/>
    <property type="match status" value="1"/>
</dbReference>
<accession>A0A2U2MY13</accession>
<dbReference type="PRINTS" id="PR00039">
    <property type="entry name" value="HTHLYSR"/>
</dbReference>
<evidence type="ECO:0000256" key="5">
    <source>
        <dbReference type="SAM" id="MobiDB-lite"/>
    </source>
</evidence>
<dbReference type="Pfam" id="PF00126">
    <property type="entry name" value="HTH_1"/>
    <property type="match status" value="1"/>
</dbReference>
<dbReference type="EMBL" id="QFFI01000026">
    <property type="protein sequence ID" value="PWG61836.1"/>
    <property type="molecule type" value="Genomic_DNA"/>
</dbReference>
<dbReference type="GO" id="GO:0003700">
    <property type="term" value="F:DNA-binding transcription factor activity"/>
    <property type="evidence" value="ECO:0007669"/>
    <property type="project" value="InterPro"/>
</dbReference>
<evidence type="ECO:0000256" key="2">
    <source>
        <dbReference type="ARBA" id="ARBA00023015"/>
    </source>
</evidence>
<dbReference type="InterPro" id="IPR036388">
    <property type="entry name" value="WH-like_DNA-bd_sf"/>
</dbReference>